<name>A0A9Y2N055_9PSEU</name>
<gene>
    <name evidence="1" type="ORF">QRX50_13130</name>
</gene>
<dbReference type="SUPFAM" id="SSF48264">
    <property type="entry name" value="Cytochrome P450"/>
    <property type="match status" value="1"/>
</dbReference>
<accession>A0A9Y2N055</accession>
<dbReference type="InterPro" id="IPR017972">
    <property type="entry name" value="Cyt_P450_CS"/>
</dbReference>
<proteinExistence type="predicted"/>
<evidence type="ECO:0000313" key="2">
    <source>
        <dbReference type="Proteomes" id="UP001236014"/>
    </source>
</evidence>
<sequence length="190" mass="20052">MDSRELLTDAPVPPVAVDVGWLRAMVARFSSGEDHATRRKLVIEELANVEPRALREAAAARPHQGPVATLAEVLGFEVDPADVAKVAKAYQPHFSQSTEADEACQRLVEALGQPDERTAAKVGLLVQAAATESLIKNTPGPPVPSTRRWVDGAEVAVDLTDFPFGTGPHACPGEAHAEALAEGALSSTHP</sequence>
<dbReference type="KEGG" id="acab:QRX50_13130"/>
<dbReference type="RefSeq" id="WP_285972214.1">
    <property type="nucleotide sequence ID" value="NZ_CP127294.1"/>
</dbReference>
<dbReference type="Proteomes" id="UP001236014">
    <property type="component" value="Chromosome"/>
</dbReference>
<dbReference type="GO" id="GO:0005506">
    <property type="term" value="F:iron ion binding"/>
    <property type="evidence" value="ECO:0007669"/>
    <property type="project" value="InterPro"/>
</dbReference>
<dbReference type="GO" id="GO:0016705">
    <property type="term" value="F:oxidoreductase activity, acting on paired donors, with incorporation or reduction of molecular oxygen"/>
    <property type="evidence" value="ECO:0007669"/>
    <property type="project" value="InterPro"/>
</dbReference>
<protein>
    <submittedName>
        <fullName evidence="1">Oxidoreductase</fullName>
    </submittedName>
</protein>
<dbReference type="EMBL" id="CP127294">
    <property type="protein sequence ID" value="WIX81627.1"/>
    <property type="molecule type" value="Genomic_DNA"/>
</dbReference>
<keyword evidence="2" id="KW-1185">Reference proteome</keyword>
<dbReference type="InterPro" id="IPR036396">
    <property type="entry name" value="Cyt_P450_sf"/>
</dbReference>
<dbReference type="GO" id="GO:0004497">
    <property type="term" value="F:monooxygenase activity"/>
    <property type="evidence" value="ECO:0007669"/>
    <property type="project" value="InterPro"/>
</dbReference>
<dbReference type="AlphaFoldDB" id="A0A9Y2N055"/>
<dbReference type="GO" id="GO:0020037">
    <property type="term" value="F:heme binding"/>
    <property type="evidence" value="ECO:0007669"/>
    <property type="project" value="InterPro"/>
</dbReference>
<organism evidence="1 2">
    <name type="scientific">Amycolatopsis carbonis</name>
    <dbReference type="NCBI Taxonomy" id="715471"/>
    <lineage>
        <taxon>Bacteria</taxon>
        <taxon>Bacillati</taxon>
        <taxon>Actinomycetota</taxon>
        <taxon>Actinomycetes</taxon>
        <taxon>Pseudonocardiales</taxon>
        <taxon>Pseudonocardiaceae</taxon>
        <taxon>Amycolatopsis</taxon>
    </lineage>
</organism>
<reference evidence="1 2" key="1">
    <citation type="submission" date="2023-06" db="EMBL/GenBank/DDBJ databases">
        <authorList>
            <person name="Oyuntsetseg B."/>
            <person name="Kim S.B."/>
        </authorList>
    </citation>
    <scope>NUCLEOTIDE SEQUENCE [LARGE SCALE GENOMIC DNA]</scope>
    <source>
        <strain evidence="1 2">2-15</strain>
    </source>
</reference>
<dbReference type="PROSITE" id="PS00086">
    <property type="entry name" value="CYTOCHROME_P450"/>
    <property type="match status" value="1"/>
</dbReference>
<evidence type="ECO:0000313" key="1">
    <source>
        <dbReference type="EMBL" id="WIX81627.1"/>
    </source>
</evidence>